<name>A0ABW2LU53_9PSEU</name>
<protein>
    <recommendedName>
        <fullName evidence="5">Mercury ion transport protein</fullName>
    </recommendedName>
</protein>
<feature type="region of interest" description="Disordered" evidence="1">
    <location>
        <begin position="22"/>
        <end position="44"/>
    </location>
</feature>
<evidence type="ECO:0000313" key="3">
    <source>
        <dbReference type="EMBL" id="MFC7344764.1"/>
    </source>
</evidence>
<keyword evidence="4" id="KW-1185">Reference proteome</keyword>
<feature type="transmembrane region" description="Helical" evidence="2">
    <location>
        <begin position="135"/>
        <end position="154"/>
    </location>
</feature>
<gene>
    <name evidence="3" type="ORF">ACFQRI_25430</name>
</gene>
<proteinExistence type="predicted"/>
<evidence type="ECO:0000313" key="4">
    <source>
        <dbReference type="Proteomes" id="UP001596504"/>
    </source>
</evidence>
<dbReference type="EMBL" id="JBHTCJ010000019">
    <property type="protein sequence ID" value="MFC7344764.1"/>
    <property type="molecule type" value="Genomic_DNA"/>
</dbReference>
<evidence type="ECO:0000256" key="2">
    <source>
        <dbReference type="SAM" id="Phobius"/>
    </source>
</evidence>
<evidence type="ECO:0000256" key="1">
    <source>
        <dbReference type="SAM" id="MobiDB-lite"/>
    </source>
</evidence>
<keyword evidence="2" id="KW-0812">Transmembrane</keyword>
<keyword evidence="2" id="KW-1133">Transmembrane helix</keyword>
<reference evidence="4" key="1">
    <citation type="journal article" date="2019" name="Int. J. Syst. Evol. Microbiol.">
        <title>The Global Catalogue of Microorganisms (GCM) 10K type strain sequencing project: providing services to taxonomists for standard genome sequencing and annotation.</title>
        <authorList>
            <consortium name="The Broad Institute Genomics Platform"/>
            <consortium name="The Broad Institute Genome Sequencing Center for Infectious Disease"/>
            <person name="Wu L."/>
            <person name="Ma J."/>
        </authorList>
    </citation>
    <scope>NUCLEOTIDE SEQUENCE [LARGE SCALE GENOMIC DNA]</scope>
    <source>
        <strain evidence="4">WLHS5</strain>
    </source>
</reference>
<accession>A0ABW2LU53</accession>
<sequence length="157" mass="17052">MSRAVHNARVLAAIRRAPLLPGPRLRSRRSRSGGQWSPRMSGGADATRLPVWRIGLTGGLVGILCCVGPTVLALLGVISAGTAFAWATDLYDGYAWWFRLGGLAVLALLVWWALRRRDQCSIAGVRRWKWRLAGVLGIAVATYLALFALTTWLGTLA</sequence>
<evidence type="ECO:0008006" key="5">
    <source>
        <dbReference type="Google" id="ProtNLM"/>
    </source>
</evidence>
<dbReference type="Proteomes" id="UP001596504">
    <property type="component" value="Unassembled WGS sequence"/>
</dbReference>
<dbReference type="RefSeq" id="WP_380672870.1">
    <property type="nucleotide sequence ID" value="NZ_JBHTCJ010000019.1"/>
</dbReference>
<organism evidence="3 4">
    <name type="scientific">Saccharopolyspora griseoalba</name>
    <dbReference type="NCBI Taxonomy" id="1431848"/>
    <lineage>
        <taxon>Bacteria</taxon>
        <taxon>Bacillati</taxon>
        <taxon>Actinomycetota</taxon>
        <taxon>Actinomycetes</taxon>
        <taxon>Pseudonocardiales</taxon>
        <taxon>Pseudonocardiaceae</taxon>
        <taxon>Saccharopolyspora</taxon>
    </lineage>
</organism>
<keyword evidence="2" id="KW-0472">Membrane</keyword>
<feature type="transmembrane region" description="Helical" evidence="2">
    <location>
        <begin position="94"/>
        <end position="114"/>
    </location>
</feature>
<comment type="caution">
    <text evidence="3">The sequence shown here is derived from an EMBL/GenBank/DDBJ whole genome shotgun (WGS) entry which is preliminary data.</text>
</comment>
<feature type="transmembrane region" description="Helical" evidence="2">
    <location>
        <begin position="60"/>
        <end position="88"/>
    </location>
</feature>